<evidence type="ECO:0000313" key="2">
    <source>
        <dbReference type="EMBL" id="CAH1981153.1"/>
    </source>
</evidence>
<protein>
    <submittedName>
        <fullName evidence="3">Uncharacterized protein</fullName>
    </submittedName>
</protein>
<gene>
    <name evidence="2" type="ORF">ACAOBT_LOCUS14332</name>
    <name evidence="3" type="ORF">ACAOBT_LOCUS20370</name>
    <name evidence="4" type="ORF">ACAOBT_LOCUS33553</name>
    <name evidence="1" type="ORF">ACAOBT_LOCUS6902</name>
</gene>
<comment type="caution">
    <text evidence="3">The sequence shown here is derived from an EMBL/GenBank/DDBJ whole genome shotgun (WGS) entry which is preliminary data.</text>
</comment>
<dbReference type="EMBL" id="CAKOFQ010008344">
    <property type="protein sequence ID" value="CAH2013569.1"/>
    <property type="molecule type" value="Genomic_DNA"/>
</dbReference>
<dbReference type="EMBL" id="CAKOFQ010006905">
    <property type="protein sequence ID" value="CAH1981153.1"/>
    <property type="molecule type" value="Genomic_DNA"/>
</dbReference>
<evidence type="ECO:0000313" key="5">
    <source>
        <dbReference type="Proteomes" id="UP001152888"/>
    </source>
</evidence>
<organism evidence="3 5">
    <name type="scientific">Acanthoscelides obtectus</name>
    <name type="common">Bean weevil</name>
    <name type="synonym">Bruchus obtectus</name>
    <dbReference type="NCBI Taxonomy" id="200917"/>
    <lineage>
        <taxon>Eukaryota</taxon>
        <taxon>Metazoa</taxon>
        <taxon>Ecdysozoa</taxon>
        <taxon>Arthropoda</taxon>
        <taxon>Hexapoda</taxon>
        <taxon>Insecta</taxon>
        <taxon>Pterygota</taxon>
        <taxon>Neoptera</taxon>
        <taxon>Endopterygota</taxon>
        <taxon>Coleoptera</taxon>
        <taxon>Polyphaga</taxon>
        <taxon>Cucujiformia</taxon>
        <taxon>Chrysomeloidea</taxon>
        <taxon>Chrysomelidae</taxon>
        <taxon>Bruchinae</taxon>
        <taxon>Bruchini</taxon>
        <taxon>Acanthoscelides</taxon>
    </lineage>
</organism>
<dbReference type="EMBL" id="CAKOFQ010007118">
    <property type="protein sequence ID" value="CAH1991594.1"/>
    <property type="molecule type" value="Genomic_DNA"/>
</dbReference>
<evidence type="ECO:0000313" key="1">
    <source>
        <dbReference type="EMBL" id="CAH1966559.1"/>
    </source>
</evidence>
<reference evidence="3" key="1">
    <citation type="submission" date="2022-03" db="EMBL/GenBank/DDBJ databases">
        <authorList>
            <person name="Sayadi A."/>
        </authorList>
    </citation>
    <scope>NUCLEOTIDE SEQUENCE</scope>
</reference>
<proteinExistence type="predicted"/>
<dbReference type="EMBL" id="CAKOFQ010006734">
    <property type="protein sequence ID" value="CAH1966559.1"/>
    <property type="molecule type" value="Genomic_DNA"/>
</dbReference>
<dbReference type="AlphaFoldDB" id="A0A9P0LEL8"/>
<name>A0A9P0LEL8_ACAOB</name>
<dbReference type="Proteomes" id="UP001152888">
    <property type="component" value="Unassembled WGS sequence"/>
</dbReference>
<keyword evidence="5" id="KW-1185">Reference proteome</keyword>
<evidence type="ECO:0000313" key="3">
    <source>
        <dbReference type="EMBL" id="CAH1991594.1"/>
    </source>
</evidence>
<sequence length="63" mass="6925">MVNTWAKELTASILRCKNRPTPGDDRFLPPMVTSATSENQATCDGKPVAFQLVFNIALCLVNE</sequence>
<accession>A0A9P0LEL8</accession>
<evidence type="ECO:0000313" key="4">
    <source>
        <dbReference type="EMBL" id="CAH2013569.1"/>
    </source>
</evidence>